<dbReference type="EMBL" id="JXUW01000004">
    <property type="protein sequence ID" value="KJE77574.1"/>
    <property type="molecule type" value="Genomic_DNA"/>
</dbReference>
<comment type="caution">
    <text evidence="2">The sequence shown here is derived from an EMBL/GenBank/DDBJ whole genome shotgun (WGS) entry which is preliminary data.</text>
</comment>
<dbReference type="AlphaFoldDB" id="A0A0D8FX68"/>
<evidence type="ECO:0000313" key="2">
    <source>
        <dbReference type="EMBL" id="KJE77574.1"/>
    </source>
</evidence>
<keyword evidence="1" id="KW-0812">Transmembrane</keyword>
<reference evidence="2 3" key="1">
    <citation type="submission" date="2015-01" db="EMBL/GenBank/DDBJ databases">
        <title>Draft genome of the acidophilic iron oxidizer Ferrimicrobium acidiphilum strain T23.</title>
        <authorList>
            <person name="Poehlein A."/>
            <person name="Eisen S."/>
            <person name="Schloemann M."/>
            <person name="Johnson B.D."/>
            <person name="Daniel R."/>
            <person name="Muehling M."/>
        </authorList>
    </citation>
    <scope>NUCLEOTIDE SEQUENCE [LARGE SCALE GENOMIC DNA]</scope>
    <source>
        <strain evidence="2 3">T23</strain>
    </source>
</reference>
<keyword evidence="3" id="KW-1185">Reference proteome</keyword>
<dbReference type="GeneID" id="78371984"/>
<dbReference type="eggNOG" id="ENOG50342ZM">
    <property type="taxonomic scope" value="Bacteria"/>
</dbReference>
<evidence type="ECO:0000313" key="3">
    <source>
        <dbReference type="Proteomes" id="UP000032336"/>
    </source>
</evidence>
<protein>
    <submittedName>
        <fullName evidence="2">Uncharacterized protein</fullName>
    </submittedName>
</protein>
<feature type="transmembrane region" description="Helical" evidence="1">
    <location>
        <begin position="12"/>
        <end position="34"/>
    </location>
</feature>
<name>A0A0D8FX68_9ACTN</name>
<dbReference type="OrthoDB" id="9978036at2"/>
<keyword evidence="1" id="KW-0472">Membrane</keyword>
<feature type="transmembrane region" description="Helical" evidence="1">
    <location>
        <begin position="40"/>
        <end position="60"/>
    </location>
</feature>
<organism evidence="2 3">
    <name type="scientific">Ferrimicrobium acidiphilum DSM 19497</name>
    <dbReference type="NCBI Taxonomy" id="1121877"/>
    <lineage>
        <taxon>Bacteria</taxon>
        <taxon>Bacillati</taxon>
        <taxon>Actinomycetota</taxon>
        <taxon>Acidimicrobiia</taxon>
        <taxon>Acidimicrobiales</taxon>
        <taxon>Acidimicrobiaceae</taxon>
        <taxon>Ferrimicrobium</taxon>
    </lineage>
</organism>
<proteinExistence type="predicted"/>
<gene>
    <name evidence="2" type="ORF">FEAC_06830</name>
</gene>
<dbReference type="Proteomes" id="UP000032336">
    <property type="component" value="Unassembled WGS sequence"/>
</dbReference>
<accession>A0A0D8FX68</accession>
<keyword evidence="1" id="KW-1133">Transmembrane helix</keyword>
<sequence length="140" mass="14723">MSSASTQPEVSIAKGFLVRLLIVAPVAVAVSWAIAGDRGLWSSLYGLALVAVNFAIMMLFFREGAKFGMTGLMAAAFISLLVGLGVLTAAIIPVARASWMDLVVFGLVVILGHLAAVVIEARRVSGRLGDDGLAPWRLVR</sequence>
<evidence type="ECO:0000256" key="1">
    <source>
        <dbReference type="SAM" id="Phobius"/>
    </source>
</evidence>
<feature type="transmembrane region" description="Helical" evidence="1">
    <location>
        <begin position="72"/>
        <end position="92"/>
    </location>
</feature>
<feature type="transmembrane region" description="Helical" evidence="1">
    <location>
        <begin position="98"/>
        <end position="119"/>
    </location>
</feature>
<dbReference type="RefSeq" id="WP_035388614.1">
    <property type="nucleotide sequence ID" value="NZ_JQKF01000003.1"/>
</dbReference>
<dbReference type="STRING" id="1121877.FEAC_06830"/>